<dbReference type="InterPro" id="IPR048287">
    <property type="entry name" value="TSPN-like_N"/>
</dbReference>
<keyword evidence="9" id="KW-0379">Hydroxylation</keyword>
<evidence type="ECO:0000256" key="7">
    <source>
        <dbReference type="ARBA" id="ARBA00023119"/>
    </source>
</evidence>
<dbReference type="Proteomes" id="UP000265120">
    <property type="component" value="Chromosome 12"/>
</dbReference>
<evidence type="ECO:0000256" key="14">
    <source>
        <dbReference type="SAM" id="MobiDB-lite"/>
    </source>
</evidence>
<feature type="compositionally biased region" description="Basic and acidic residues" evidence="14">
    <location>
        <begin position="303"/>
        <end position="313"/>
    </location>
</feature>
<dbReference type="GO" id="GO:0031012">
    <property type="term" value="C:extracellular matrix"/>
    <property type="evidence" value="ECO:0007669"/>
    <property type="project" value="TreeGrafter"/>
</dbReference>
<feature type="compositionally biased region" description="Basic and acidic residues" evidence="14">
    <location>
        <begin position="431"/>
        <end position="445"/>
    </location>
</feature>
<evidence type="ECO:0000313" key="18">
    <source>
        <dbReference type="Proteomes" id="UP000265120"/>
    </source>
</evidence>
<dbReference type="InterPro" id="IPR050149">
    <property type="entry name" value="Collagen_superfamily"/>
</dbReference>
<dbReference type="STRING" id="244447.ENSCSEP00000008051"/>
<evidence type="ECO:0000256" key="8">
    <source>
        <dbReference type="ARBA" id="ARBA00023180"/>
    </source>
</evidence>
<evidence type="ECO:0000256" key="9">
    <source>
        <dbReference type="ARBA" id="ARBA00023278"/>
    </source>
</evidence>
<organism evidence="17 18">
    <name type="scientific">Cynoglossus semilaevis</name>
    <name type="common">Tongue sole</name>
    <dbReference type="NCBI Taxonomy" id="244447"/>
    <lineage>
        <taxon>Eukaryota</taxon>
        <taxon>Metazoa</taxon>
        <taxon>Chordata</taxon>
        <taxon>Craniata</taxon>
        <taxon>Vertebrata</taxon>
        <taxon>Euteleostomi</taxon>
        <taxon>Actinopterygii</taxon>
        <taxon>Neopterygii</taxon>
        <taxon>Teleostei</taxon>
        <taxon>Neoteleostei</taxon>
        <taxon>Acanthomorphata</taxon>
        <taxon>Carangaria</taxon>
        <taxon>Pleuronectiformes</taxon>
        <taxon>Pleuronectoidei</taxon>
        <taxon>Cynoglossidae</taxon>
        <taxon>Cynoglossinae</taxon>
        <taxon>Cynoglossus</taxon>
    </lineage>
</organism>
<comment type="similarity">
    <text evidence="10">Belongs to the fibril-associated collagens with interrupted helices (FACIT) family.</text>
</comment>
<dbReference type="InterPro" id="IPR013320">
    <property type="entry name" value="ConA-like_dom_sf"/>
</dbReference>
<reference evidence="17" key="3">
    <citation type="submission" date="2025-09" db="UniProtKB">
        <authorList>
            <consortium name="Ensembl"/>
        </authorList>
    </citation>
    <scope>IDENTIFICATION</scope>
</reference>
<evidence type="ECO:0000256" key="10">
    <source>
        <dbReference type="ARBA" id="ARBA00049648"/>
    </source>
</evidence>
<feature type="domain" description="Thrombospondin-like N-terminal" evidence="16">
    <location>
        <begin position="49"/>
        <end position="233"/>
    </location>
</feature>
<comment type="subunit">
    <text evidence="12">Homotrimer. Interacts with FBN1, fibronectin and integrins ITGA1/ITGB1 and ITGA2/ITGB1. Integrin ITGA1/ITGB1 binds to a unique site within COL16A1 located close to its C-terminal end between collagenous domains COL1-COL3.</text>
</comment>
<evidence type="ECO:0000256" key="2">
    <source>
        <dbReference type="ARBA" id="ARBA00022525"/>
    </source>
</evidence>
<dbReference type="FunFam" id="2.60.120.200:FF:000094">
    <property type="entry name" value="Collagen type XVI alpha 1 chain"/>
    <property type="match status" value="1"/>
</dbReference>
<evidence type="ECO:0000256" key="13">
    <source>
        <dbReference type="ARBA" id="ARBA00074547"/>
    </source>
</evidence>
<dbReference type="GO" id="GO:0007155">
    <property type="term" value="P:cell adhesion"/>
    <property type="evidence" value="ECO:0007669"/>
    <property type="project" value="UniProtKB-KW"/>
</dbReference>
<dbReference type="GeneTree" id="ENSGT00940000158276"/>
<keyword evidence="7" id="KW-0176">Collagen</keyword>
<evidence type="ECO:0000313" key="17">
    <source>
        <dbReference type="Ensembl" id="ENSCSEP00000008051.1"/>
    </source>
</evidence>
<name>A0A3P8V4I4_CYNSE</name>
<evidence type="ECO:0000256" key="3">
    <source>
        <dbReference type="ARBA" id="ARBA00022530"/>
    </source>
</evidence>
<feature type="region of interest" description="Disordered" evidence="14">
    <location>
        <begin position="272"/>
        <end position="531"/>
    </location>
</feature>
<evidence type="ECO:0000256" key="11">
    <source>
        <dbReference type="ARBA" id="ARBA00057339"/>
    </source>
</evidence>
<feature type="compositionally biased region" description="Basic and acidic residues" evidence="14">
    <location>
        <begin position="486"/>
        <end position="501"/>
    </location>
</feature>
<dbReference type="PANTHER" id="PTHR24023:SF1082">
    <property type="entry name" value="COLLAGEN TRIPLE HELIX REPEAT"/>
    <property type="match status" value="1"/>
</dbReference>
<dbReference type="InParanoid" id="A0A3P8V4I4"/>
<feature type="signal peptide" evidence="15">
    <location>
        <begin position="1"/>
        <end position="22"/>
    </location>
</feature>
<dbReference type="Gene3D" id="2.60.120.200">
    <property type="match status" value="1"/>
</dbReference>
<feature type="chain" id="PRO_5018088663" description="Collagen alpha-1(XVI) chain" evidence="15">
    <location>
        <begin position="23"/>
        <end position="619"/>
    </location>
</feature>
<dbReference type="SMART" id="SM00210">
    <property type="entry name" value="TSPN"/>
    <property type="match status" value="1"/>
</dbReference>
<evidence type="ECO:0000259" key="16">
    <source>
        <dbReference type="SMART" id="SM00210"/>
    </source>
</evidence>
<keyword evidence="6" id="KW-0130">Cell adhesion</keyword>
<feature type="compositionally biased region" description="Low complexity" evidence="14">
    <location>
        <begin position="292"/>
        <end position="301"/>
    </location>
</feature>
<dbReference type="GO" id="GO:0005581">
    <property type="term" value="C:collagen trimer"/>
    <property type="evidence" value="ECO:0007669"/>
    <property type="project" value="UniProtKB-KW"/>
</dbReference>
<feature type="compositionally biased region" description="Basic and acidic residues" evidence="14">
    <location>
        <begin position="279"/>
        <end position="291"/>
    </location>
</feature>
<evidence type="ECO:0000256" key="15">
    <source>
        <dbReference type="SAM" id="SignalP"/>
    </source>
</evidence>
<evidence type="ECO:0000256" key="5">
    <source>
        <dbReference type="ARBA" id="ARBA00022737"/>
    </source>
</evidence>
<dbReference type="Pfam" id="PF01391">
    <property type="entry name" value="Collagen"/>
    <property type="match status" value="4"/>
</dbReference>
<keyword evidence="5" id="KW-0677">Repeat</keyword>
<evidence type="ECO:0000256" key="6">
    <source>
        <dbReference type="ARBA" id="ARBA00022889"/>
    </source>
</evidence>
<reference evidence="17 18" key="1">
    <citation type="journal article" date="2014" name="Nat. Genet.">
        <title>Whole-genome sequence of a flatfish provides insights into ZW sex chromosome evolution and adaptation to a benthic lifestyle.</title>
        <authorList>
            <person name="Chen S."/>
            <person name="Zhang G."/>
            <person name="Shao C."/>
            <person name="Huang Q."/>
            <person name="Liu G."/>
            <person name="Zhang P."/>
            <person name="Song W."/>
            <person name="An N."/>
            <person name="Chalopin D."/>
            <person name="Volff J.N."/>
            <person name="Hong Y."/>
            <person name="Li Q."/>
            <person name="Sha Z."/>
            <person name="Zhou H."/>
            <person name="Xie M."/>
            <person name="Yu Q."/>
            <person name="Liu Y."/>
            <person name="Xiang H."/>
            <person name="Wang N."/>
            <person name="Wu K."/>
            <person name="Yang C."/>
            <person name="Zhou Q."/>
            <person name="Liao X."/>
            <person name="Yang L."/>
            <person name="Hu Q."/>
            <person name="Zhang J."/>
            <person name="Meng L."/>
            <person name="Jin L."/>
            <person name="Tian Y."/>
            <person name="Lian J."/>
            <person name="Yang J."/>
            <person name="Miao G."/>
            <person name="Liu S."/>
            <person name="Liang Z."/>
            <person name="Yan F."/>
            <person name="Li Y."/>
            <person name="Sun B."/>
            <person name="Zhang H."/>
            <person name="Zhang J."/>
            <person name="Zhu Y."/>
            <person name="Du M."/>
            <person name="Zhao Y."/>
            <person name="Schartl M."/>
            <person name="Tang Q."/>
            <person name="Wang J."/>
        </authorList>
    </citation>
    <scope>NUCLEOTIDE SEQUENCE</scope>
</reference>
<keyword evidence="2" id="KW-0964">Secreted</keyword>
<evidence type="ECO:0000256" key="1">
    <source>
        <dbReference type="ARBA" id="ARBA00004498"/>
    </source>
</evidence>
<keyword evidence="4 15" id="KW-0732">Signal</keyword>
<evidence type="ECO:0000256" key="12">
    <source>
        <dbReference type="ARBA" id="ARBA00063879"/>
    </source>
</evidence>
<comment type="function">
    <text evidence="11">Involved in mediating cell attachment and inducing integrin-mediated cellular reactions, such as cell spreading and alterations in cell morphology.</text>
</comment>
<keyword evidence="3" id="KW-0272">Extracellular matrix</keyword>
<dbReference type="InterPro" id="IPR008160">
    <property type="entry name" value="Collagen"/>
</dbReference>
<comment type="subcellular location">
    <subcellularLocation>
        <location evidence="1">Secreted</location>
        <location evidence="1">Extracellular space</location>
        <location evidence="1">Extracellular matrix</location>
    </subcellularLocation>
</comment>
<dbReference type="Ensembl" id="ENSCSET00000008137.1">
    <property type="protein sequence ID" value="ENSCSEP00000008051.1"/>
    <property type="gene ID" value="ENSCSEG00000005167.1"/>
</dbReference>
<keyword evidence="8" id="KW-0325">Glycoprotein</keyword>
<feature type="compositionally biased region" description="Basic and acidic residues" evidence="14">
    <location>
        <begin position="374"/>
        <end position="389"/>
    </location>
</feature>
<keyword evidence="18" id="KW-1185">Reference proteome</keyword>
<protein>
    <recommendedName>
        <fullName evidence="13">Collagen alpha-1(XVI) chain</fullName>
    </recommendedName>
</protein>
<dbReference type="AlphaFoldDB" id="A0A3P8V4I4"/>
<dbReference type="PANTHER" id="PTHR24023">
    <property type="entry name" value="COLLAGEN ALPHA"/>
    <property type="match status" value="1"/>
</dbReference>
<accession>A0A3P8V4I4</accession>
<sequence length="619" mass="66047">MMCVLRWTAFLWTLNSIPGSVGMAVNEQADDSCPPLSVEDHRFSDALDRPLQITGFDLTEKFLLRKGTIMEDLPSFRLGSSPLIKPTISIFPNGLSSEYSFVTIFRVRRTTKKDRWYLWQIFDQSGGSQVSVVVDGNKKVLELSFQGVLKNTLRYTFKSRDLHGLFDRQWHKLSISLQSNMVSLYMDCKLIERRLTDEKDGIDPSGKTLITTRMEDGRPVDVEVRQILIYCDPYMAEMENCCELVQPKCEAKKTFNGTAPPPLVTQQLPQMLSQPVSHSNDRCHCPGEKGDVGLPGVVGLPGEKGDKGDKGDSGEVGPTGNPGHKGEPGSEGQTGIDGEKGLKGDPGPVGPTGPKGNKGDVGKPGLPGLPANKEYVKGDQGPRGDKGEKGLAGVPGEPGKEGKRGRRGKPGEPGPRGPSGLAGNTEGGGVKGEKGDSGEPGEKGEAGQPGAEGESGMKGQKGDAGPPGPPGPVMTAHGLRQLSGTDDLKETQKGEKGDQGERGQQGMQGFKGNPGLPGLKGDQGPEGKQGLSGPIGLPGLPGEPVSVVALDINTSLQASSPLIVSSFSLPSSPLPSDLPCQNGRQTTGKTTNCCCDCRKRSYQSGFFYYLYIYFIFFYR</sequence>
<dbReference type="SUPFAM" id="SSF49899">
    <property type="entry name" value="Concanavalin A-like lectins/glucanases"/>
    <property type="match status" value="1"/>
</dbReference>
<dbReference type="GO" id="GO:0005615">
    <property type="term" value="C:extracellular space"/>
    <property type="evidence" value="ECO:0007669"/>
    <property type="project" value="TreeGrafter"/>
</dbReference>
<evidence type="ECO:0000256" key="4">
    <source>
        <dbReference type="ARBA" id="ARBA00022729"/>
    </source>
</evidence>
<proteinExistence type="inferred from homology"/>
<reference evidence="17" key="2">
    <citation type="submission" date="2025-08" db="UniProtKB">
        <authorList>
            <consortium name="Ensembl"/>
        </authorList>
    </citation>
    <scope>IDENTIFICATION</scope>
</reference>